<comment type="caution">
    <text evidence="1">The sequence shown here is derived from an EMBL/GenBank/DDBJ whole genome shotgun (WGS) entry which is preliminary data.</text>
</comment>
<dbReference type="EMBL" id="PYAS01000001">
    <property type="protein sequence ID" value="PSL34222.1"/>
    <property type="molecule type" value="Genomic_DNA"/>
</dbReference>
<gene>
    <name evidence="1" type="ORF">CLV60_101591</name>
</gene>
<name>A0A2P8GJT3_9BACT</name>
<keyword evidence="2" id="KW-1185">Reference proteome</keyword>
<dbReference type="Proteomes" id="UP000241964">
    <property type="component" value="Unassembled WGS sequence"/>
</dbReference>
<evidence type="ECO:0000313" key="1">
    <source>
        <dbReference type="EMBL" id="PSL34222.1"/>
    </source>
</evidence>
<evidence type="ECO:0000313" key="2">
    <source>
        <dbReference type="Proteomes" id="UP000241964"/>
    </source>
</evidence>
<sequence>MVLIRKEQKQWRFNSLFVNYFRRNRNNPEVRIEMVS</sequence>
<reference evidence="1 2" key="1">
    <citation type="submission" date="2018-03" db="EMBL/GenBank/DDBJ databases">
        <title>Genomic Encyclopedia of Archaeal and Bacterial Type Strains, Phase II (KMG-II): from individual species to whole genera.</title>
        <authorList>
            <person name="Goeker M."/>
        </authorList>
    </citation>
    <scope>NUCLEOTIDE SEQUENCE [LARGE SCALE GENOMIC DNA]</scope>
    <source>
        <strain evidence="1 2">DSM 29057</strain>
    </source>
</reference>
<dbReference type="AlphaFoldDB" id="A0A2P8GJT3"/>
<protein>
    <submittedName>
        <fullName evidence="1">Uncharacterized protein</fullName>
    </submittedName>
</protein>
<organism evidence="1 2">
    <name type="scientific">Dyadobacter jiangsuensis</name>
    <dbReference type="NCBI Taxonomy" id="1591085"/>
    <lineage>
        <taxon>Bacteria</taxon>
        <taxon>Pseudomonadati</taxon>
        <taxon>Bacteroidota</taxon>
        <taxon>Cytophagia</taxon>
        <taxon>Cytophagales</taxon>
        <taxon>Spirosomataceae</taxon>
        <taxon>Dyadobacter</taxon>
    </lineage>
</organism>
<proteinExistence type="predicted"/>
<accession>A0A2P8GJT3</accession>